<evidence type="ECO:0000256" key="1">
    <source>
        <dbReference type="ARBA" id="ARBA00022737"/>
    </source>
</evidence>
<feature type="repeat" description="TPR" evidence="3">
    <location>
        <begin position="158"/>
        <end position="191"/>
    </location>
</feature>
<organism evidence="4 5">
    <name type="scientific">Asparagus officinalis</name>
    <name type="common">Garden asparagus</name>
    <dbReference type="NCBI Taxonomy" id="4686"/>
    <lineage>
        <taxon>Eukaryota</taxon>
        <taxon>Viridiplantae</taxon>
        <taxon>Streptophyta</taxon>
        <taxon>Embryophyta</taxon>
        <taxon>Tracheophyta</taxon>
        <taxon>Spermatophyta</taxon>
        <taxon>Magnoliopsida</taxon>
        <taxon>Liliopsida</taxon>
        <taxon>Asparagales</taxon>
        <taxon>Asparagaceae</taxon>
        <taxon>Asparagoideae</taxon>
        <taxon>Asparagus</taxon>
    </lineage>
</organism>
<dbReference type="PROSITE" id="PS50005">
    <property type="entry name" value="TPR"/>
    <property type="match status" value="1"/>
</dbReference>
<evidence type="ECO:0000256" key="2">
    <source>
        <dbReference type="ARBA" id="ARBA00022803"/>
    </source>
</evidence>
<evidence type="ECO:0000256" key="3">
    <source>
        <dbReference type="PROSITE-ProRule" id="PRU00339"/>
    </source>
</evidence>
<keyword evidence="5" id="KW-1185">Reference proteome</keyword>
<evidence type="ECO:0000313" key="5">
    <source>
        <dbReference type="Proteomes" id="UP000243459"/>
    </source>
</evidence>
<evidence type="ECO:0000313" key="4">
    <source>
        <dbReference type="EMBL" id="ONK66615.1"/>
    </source>
</evidence>
<name>A0A5P1EKU7_ASPOF</name>
<accession>A0A5P1EKU7</accession>
<dbReference type="AlphaFoldDB" id="A0A5P1EKU7"/>
<dbReference type="EMBL" id="CM007386">
    <property type="protein sequence ID" value="ONK66615.1"/>
    <property type="molecule type" value="Genomic_DNA"/>
</dbReference>
<protein>
    <submittedName>
        <fullName evidence="4">Uncharacterized protein</fullName>
    </submittedName>
</protein>
<keyword evidence="2 3" id="KW-0802">TPR repeat</keyword>
<dbReference type="SUPFAM" id="SSF48452">
    <property type="entry name" value="TPR-like"/>
    <property type="match status" value="1"/>
</dbReference>
<keyword evidence="1" id="KW-0677">Repeat</keyword>
<dbReference type="GO" id="GO:0016593">
    <property type="term" value="C:Cdc73/Paf1 complex"/>
    <property type="evidence" value="ECO:0007669"/>
    <property type="project" value="TreeGrafter"/>
</dbReference>
<dbReference type="InterPro" id="IPR019734">
    <property type="entry name" value="TPR_rpt"/>
</dbReference>
<dbReference type="InterPro" id="IPR031101">
    <property type="entry name" value="Ctr9"/>
</dbReference>
<dbReference type="PANTHER" id="PTHR14027:SF2">
    <property type="entry name" value="RNA POLYMERASE-ASSOCIATED PROTEIN CTR9 HOMOLOG"/>
    <property type="match status" value="1"/>
</dbReference>
<dbReference type="GO" id="GO:0006355">
    <property type="term" value="P:regulation of DNA-templated transcription"/>
    <property type="evidence" value="ECO:0007669"/>
    <property type="project" value="InterPro"/>
</dbReference>
<dbReference type="PANTHER" id="PTHR14027">
    <property type="entry name" value="RNA POLYMERASE-ASSOCIATED PROTEIN CTR9"/>
    <property type="match status" value="1"/>
</dbReference>
<dbReference type="InterPro" id="IPR011990">
    <property type="entry name" value="TPR-like_helical_dom_sf"/>
</dbReference>
<gene>
    <name evidence="4" type="ORF">A4U43_C06F10190</name>
</gene>
<dbReference type="GO" id="GO:0006368">
    <property type="term" value="P:transcription elongation by RNA polymerase II"/>
    <property type="evidence" value="ECO:0007669"/>
    <property type="project" value="TreeGrafter"/>
</dbReference>
<dbReference type="Gene3D" id="1.25.40.10">
    <property type="entry name" value="Tetratricopeptide repeat domain"/>
    <property type="match status" value="2"/>
</dbReference>
<dbReference type="Gramene" id="ONK66615">
    <property type="protein sequence ID" value="ONK66615"/>
    <property type="gene ID" value="A4U43_C06F10190"/>
</dbReference>
<proteinExistence type="predicted"/>
<dbReference type="GO" id="GO:0000993">
    <property type="term" value="F:RNA polymerase II complex binding"/>
    <property type="evidence" value="ECO:0007669"/>
    <property type="project" value="TreeGrafter"/>
</dbReference>
<dbReference type="Proteomes" id="UP000243459">
    <property type="component" value="Chromosome 6"/>
</dbReference>
<sequence>MSPTSSTSSKSSRPLSSLGNHHGYLFVAKGDLQQASGFFKIVFDEDPNNIPALLGQACVEFNQGESQEQYKATDSYKNSLKLFKRALQVHPNCPGAVRLGIALCRYRLDPESVEALVALGIMDLQTNEGLGQVQLKLGDFRSSLSSFEKVLAVFLENCECMKAVGHIYVQLGQNEKDLEIFSKIARIDPRDAQHRGQVSVAC</sequence>
<reference evidence="5" key="1">
    <citation type="journal article" date="2017" name="Nat. Commun.">
        <title>The asparagus genome sheds light on the origin and evolution of a young Y chromosome.</title>
        <authorList>
            <person name="Harkess A."/>
            <person name="Zhou J."/>
            <person name="Xu C."/>
            <person name="Bowers J.E."/>
            <person name="Van der Hulst R."/>
            <person name="Ayyampalayam S."/>
            <person name="Mercati F."/>
            <person name="Riccardi P."/>
            <person name="McKain M.R."/>
            <person name="Kakrana A."/>
            <person name="Tang H."/>
            <person name="Ray J."/>
            <person name="Groenendijk J."/>
            <person name="Arikit S."/>
            <person name="Mathioni S.M."/>
            <person name="Nakano M."/>
            <person name="Shan H."/>
            <person name="Telgmann-Rauber A."/>
            <person name="Kanno A."/>
            <person name="Yue Z."/>
            <person name="Chen H."/>
            <person name="Li W."/>
            <person name="Chen Y."/>
            <person name="Xu X."/>
            <person name="Zhang Y."/>
            <person name="Luo S."/>
            <person name="Chen H."/>
            <person name="Gao J."/>
            <person name="Mao Z."/>
            <person name="Pires J.C."/>
            <person name="Luo M."/>
            <person name="Kudrna D."/>
            <person name="Wing R.A."/>
            <person name="Meyers B.C."/>
            <person name="Yi K."/>
            <person name="Kong H."/>
            <person name="Lavrijsen P."/>
            <person name="Sunseri F."/>
            <person name="Falavigna A."/>
            <person name="Ye Y."/>
            <person name="Leebens-Mack J.H."/>
            <person name="Chen G."/>
        </authorList>
    </citation>
    <scope>NUCLEOTIDE SEQUENCE [LARGE SCALE GENOMIC DNA]</scope>
    <source>
        <strain evidence="5">cv. DH0086</strain>
    </source>
</reference>